<accession>A0A2V1K8Y3</accession>
<evidence type="ECO:0000313" key="4">
    <source>
        <dbReference type="Proteomes" id="UP000245283"/>
    </source>
</evidence>
<feature type="transmembrane region" description="Helical" evidence="1">
    <location>
        <begin position="142"/>
        <end position="171"/>
    </location>
</feature>
<dbReference type="NCBIfam" id="NF005165">
    <property type="entry name" value="PRK06638.1-5"/>
    <property type="match status" value="1"/>
</dbReference>
<dbReference type="InterPro" id="IPR042106">
    <property type="entry name" value="Nuo/plastoQ_OxRdtase_6_NuoJ"/>
</dbReference>
<dbReference type="Pfam" id="PF00499">
    <property type="entry name" value="Oxidored_q3"/>
    <property type="match status" value="1"/>
</dbReference>
<dbReference type="GO" id="GO:0005886">
    <property type="term" value="C:plasma membrane"/>
    <property type="evidence" value="ECO:0007669"/>
    <property type="project" value="UniProtKB-SubCell"/>
</dbReference>
<feature type="transmembrane region" description="Helical" evidence="1">
    <location>
        <begin position="63"/>
        <end position="82"/>
    </location>
</feature>
<organism evidence="3 4">
    <name type="scientific">Ancrocorticia populi</name>
    <dbReference type="NCBI Taxonomy" id="2175228"/>
    <lineage>
        <taxon>Bacteria</taxon>
        <taxon>Bacillati</taxon>
        <taxon>Actinomycetota</taxon>
        <taxon>Actinomycetes</taxon>
        <taxon>Actinomycetales</taxon>
        <taxon>Actinomycetaceae</taxon>
        <taxon>Ancrocorticia</taxon>
    </lineage>
</organism>
<comment type="function">
    <text evidence="1">NDH-1 shuttles electrons from NADH, via FMN and iron-sulfur (Fe-S) centers, to quinones in the respiratory chain. Couples the redox reaction to proton translocation (for every two electrons transferred, four hydrogen ions are translocated across the cytoplasmic membrane), and thus conserves the redox energy in a proton gradient.</text>
</comment>
<dbReference type="OrthoDB" id="13239at2"/>
<evidence type="ECO:0000256" key="2">
    <source>
        <dbReference type="SAM" id="MobiDB-lite"/>
    </source>
</evidence>
<dbReference type="PANTHER" id="PTHR33269:SF19">
    <property type="entry name" value="NADH-QUINONE OXIDOREDUCTASE SUBUNIT J"/>
    <property type="match status" value="1"/>
</dbReference>
<dbReference type="InterPro" id="IPR001457">
    <property type="entry name" value="NADH_UbQ/plastoQ_OxRdtase_su6"/>
</dbReference>
<sequence length="306" mass="32369">MMGTLEISTGETLLFFAIAIVMIVLAIFGLLITRRAVYSAGSMIAIMVCLAFLYTMLEAPFMGVVQVAVYTGAILMMFLFVLMMIGVDSSDTTHETLNWQRPVAVLGGLGFVVIAIGAILGAHTPEAVGMKEANSPTNPESIAQSIFGNHVLTLELVGTLLVVAALGAMVLTHREKTHPELTQPELVDAKMEAYAATGRHIGQKPPTGVYAESNSAANPALTAGGVEVEESVPRVLRVRGQARRVSQISPATADRIRRGELDGPHPQVPNSGLPGMPGEAAPEYPSSAPQIDSAPDKPELEEGESE</sequence>
<keyword evidence="1" id="KW-1003">Cell membrane</keyword>
<dbReference type="Proteomes" id="UP000245283">
    <property type="component" value="Unassembled WGS sequence"/>
</dbReference>
<comment type="similarity">
    <text evidence="1">Belongs to the complex I subunit 6 family.</text>
</comment>
<comment type="subcellular location">
    <subcellularLocation>
        <location evidence="1">Cell membrane</location>
        <topology evidence="1">Multi-pass membrane protein</topology>
    </subcellularLocation>
</comment>
<evidence type="ECO:0000313" key="3">
    <source>
        <dbReference type="EMBL" id="PWF25916.1"/>
    </source>
</evidence>
<feature type="transmembrane region" description="Helical" evidence="1">
    <location>
        <begin position="103"/>
        <end position="122"/>
    </location>
</feature>
<dbReference type="RefSeq" id="WP_109093745.1">
    <property type="nucleotide sequence ID" value="NZ_CAMELQ010000002.1"/>
</dbReference>
<evidence type="ECO:0000256" key="1">
    <source>
        <dbReference type="RuleBase" id="RU004429"/>
    </source>
</evidence>
<feature type="compositionally biased region" description="Basic and acidic residues" evidence="2">
    <location>
        <begin position="254"/>
        <end position="263"/>
    </location>
</feature>
<dbReference type="Gene3D" id="1.20.120.1200">
    <property type="entry name" value="NADH-ubiquinone/plastoquinone oxidoreductase chain 6, subunit NuoJ"/>
    <property type="match status" value="1"/>
</dbReference>
<comment type="caution">
    <text evidence="3">The sequence shown here is derived from an EMBL/GenBank/DDBJ whole genome shotgun (WGS) entry which is preliminary data.</text>
</comment>
<gene>
    <name evidence="3" type="ORF">DD236_07350</name>
</gene>
<comment type="catalytic activity">
    <reaction evidence="1">
        <text>a quinone + NADH + 5 H(+)(in) = a quinol + NAD(+) + 4 H(+)(out)</text>
        <dbReference type="Rhea" id="RHEA:57888"/>
        <dbReference type="ChEBI" id="CHEBI:15378"/>
        <dbReference type="ChEBI" id="CHEBI:24646"/>
        <dbReference type="ChEBI" id="CHEBI:57540"/>
        <dbReference type="ChEBI" id="CHEBI:57945"/>
        <dbReference type="ChEBI" id="CHEBI:132124"/>
    </reaction>
</comment>
<keyword evidence="1" id="KW-0874">Quinone</keyword>
<keyword evidence="1" id="KW-0472">Membrane</keyword>
<dbReference type="GO" id="GO:0048038">
    <property type="term" value="F:quinone binding"/>
    <property type="evidence" value="ECO:0007669"/>
    <property type="project" value="UniProtKB-UniRule"/>
</dbReference>
<keyword evidence="1" id="KW-1133">Transmembrane helix</keyword>
<dbReference type="AlphaFoldDB" id="A0A2V1K8Y3"/>
<reference evidence="4" key="1">
    <citation type="submission" date="2018-05" db="EMBL/GenBank/DDBJ databases">
        <authorList>
            <person name="Li Y."/>
        </authorList>
    </citation>
    <scope>NUCLEOTIDE SEQUENCE [LARGE SCALE GENOMIC DNA]</scope>
    <source>
        <strain evidence="4">sk1b4</strain>
    </source>
</reference>
<keyword evidence="1" id="KW-0812">Transmembrane</keyword>
<feature type="transmembrane region" description="Helical" evidence="1">
    <location>
        <begin position="37"/>
        <end position="57"/>
    </location>
</feature>
<dbReference type="GO" id="GO:0008137">
    <property type="term" value="F:NADH dehydrogenase (ubiquinone) activity"/>
    <property type="evidence" value="ECO:0007669"/>
    <property type="project" value="UniProtKB-UniRule"/>
</dbReference>
<keyword evidence="1" id="KW-0520">NAD</keyword>
<feature type="region of interest" description="Disordered" evidence="2">
    <location>
        <begin position="242"/>
        <end position="306"/>
    </location>
</feature>
<keyword evidence="4" id="KW-1185">Reference proteome</keyword>
<feature type="transmembrane region" description="Helical" evidence="1">
    <location>
        <begin position="12"/>
        <end position="32"/>
    </location>
</feature>
<name>A0A2V1K8Y3_9ACTO</name>
<dbReference type="PANTHER" id="PTHR33269">
    <property type="entry name" value="NADH-UBIQUINONE OXIDOREDUCTASE CHAIN 6"/>
    <property type="match status" value="1"/>
</dbReference>
<dbReference type="EC" id="7.1.1.-" evidence="1"/>
<dbReference type="EMBL" id="QETB01000004">
    <property type="protein sequence ID" value="PWF25916.1"/>
    <property type="molecule type" value="Genomic_DNA"/>
</dbReference>
<proteinExistence type="inferred from homology"/>
<protein>
    <recommendedName>
        <fullName evidence="1">NADH-quinone oxidoreductase subunit J</fullName>
        <ecNumber evidence="1">7.1.1.-</ecNumber>
    </recommendedName>
</protein>